<name>A0A6C2URD3_9BACT</name>
<dbReference type="RefSeq" id="WP_222846357.1">
    <property type="nucleotide sequence ID" value="NZ_CAAHFH010000002.1"/>
</dbReference>
<dbReference type="InterPro" id="IPR050921">
    <property type="entry name" value="T4SS_GSP_E_ATPase"/>
</dbReference>
<dbReference type="Proteomes" id="UP000346198">
    <property type="component" value="Unassembled WGS sequence"/>
</dbReference>
<dbReference type="AlphaFoldDB" id="A0A6C2URD3"/>
<dbReference type="PANTHER" id="PTHR30486:SF15">
    <property type="entry name" value="TYPE II_IV SECRETION SYSTEM ATPASE"/>
    <property type="match status" value="1"/>
</dbReference>
<dbReference type="Gene3D" id="3.30.450.380">
    <property type="match status" value="1"/>
</dbReference>
<protein>
    <submittedName>
        <fullName evidence="3">Conjugal transfer protein</fullName>
    </submittedName>
</protein>
<dbReference type="CDD" id="cd01130">
    <property type="entry name" value="VirB11-like_ATPase"/>
    <property type="match status" value="1"/>
</dbReference>
<dbReference type="InterPro" id="IPR027417">
    <property type="entry name" value="P-loop_NTPase"/>
</dbReference>
<proteinExistence type="inferred from homology"/>
<dbReference type="EMBL" id="CAAHFH010000002">
    <property type="protein sequence ID" value="VGO21496.1"/>
    <property type="molecule type" value="Genomic_DNA"/>
</dbReference>
<dbReference type="PANTHER" id="PTHR30486">
    <property type="entry name" value="TWITCHING MOTILITY PROTEIN PILT"/>
    <property type="match status" value="1"/>
</dbReference>
<evidence type="ECO:0000313" key="4">
    <source>
        <dbReference type="Proteomes" id="UP000346198"/>
    </source>
</evidence>
<gene>
    <name evidence="3" type="ORF">SCARR_03570</name>
</gene>
<dbReference type="SUPFAM" id="SSF49879">
    <property type="entry name" value="SMAD/FHA domain"/>
    <property type="match status" value="1"/>
</dbReference>
<organism evidence="3 4">
    <name type="scientific">Pontiella sulfatireligans</name>
    <dbReference type="NCBI Taxonomy" id="2750658"/>
    <lineage>
        <taxon>Bacteria</taxon>
        <taxon>Pseudomonadati</taxon>
        <taxon>Kiritimatiellota</taxon>
        <taxon>Kiritimatiellia</taxon>
        <taxon>Kiritimatiellales</taxon>
        <taxon>Pontiellaceae</taxon>
        <taxon>Pontiella</taxon>
    </lineage>
</organism>
<dbReference type="CDD" id="cd00060">
    <property type="entry name" value="FHA"/>
    <property type="match status" value="1"/>
</dbReference>
<reference evidence="3 4" key="1">
    <citation type="submission" date="2019-04" db="EMBL/GenBank/DDBJ databases">
        <authorList>
            <person name="Van Vliet M D."/>
        </authorList>
    </citation>
    <scope>NUCLEOTIDE SEQUENCE [LARGE SCALE GENOMIC DNA]</scope>
    <source>
        <strain evidence="3 4">F21</strain>
    </source>
</reference>
<dbReference type="Pfam" id="PF00437">
    <property type="entry name" value="T2SSE"/>
    <property type="match status" value="1"/>
</dbReference>
<comment type="similarity">
    <text evidence="1">Belongs to the GSP E family.</text>
</comment>
<dbReference type="InterPro" id="IPR000253">
    <property type="entry name" value="FHA_dom"/>
</dbReference>
<dbReference type="InterPro" id="IPR001482">
    <property type="entry name" value="T2SS/T4SS_dom"/>
</dbReference>
<dbReference type="GO" id="GO:0016887">
    <property type="term" value="F:ATP hydrolysis activity"/>
    <property type="evidence" value="ECO:0007669"/>
    <property type="project" value="InterPro"/>
</dbReference>
<dbReference type="Gene3D" id="2.60.200.20">
    <property type="match status" value="1"/>
</dbReference>
<evidence type="ECO:0000256" key="1">
    <source>
        <dbReference type="ARBA" id="ARBA00006611"/>
    </source>
</evidence>
<accession>A0A6C2URD3</accession>
<sequence length="565" mass="62156">MNDKLQIQISHPSRDLQTLGAPYGAYMIGSDASCRIVLDDGSVEEAHAVLSLMEDESYVEDLMGGGVYVDGERVKTRQRVYRGAPIQMGNYTLLFGGEADLAPAPSAAAPEPKPVADAPEPFKTKPKNLNVAANQAVKQQIHSELVERLDLKRLSMSKLQEHELQDKIKNTLKEIIDEIHGRLPRGIDPARLAKEIFDEAVGLGPLEDLLADDSVTEIMVNGPSQVYVERAGKLILTDYSFINDASVNSVIDRIVSPIGRRIDESQPYVDARLADGSRVNAIIHPLSLIGPCLTIRKFSKVPFRVQDLINFGTLTKDSAEFMRICVLLKKNIIVSGGTGSGKTTLLNVLSSYLPDDERILTIEDAAELRLTQQHIIRLEARPANIEGRGAVTIRDLVRNALRMRPDRIVVGECRGSEALDMLQAMNTGHEGSLTTIHANTPRDTLARLETMVLMAGMDLPIRAIREQVGSAVHMICQISRFSDGTRKVSKITEVSGLEGDRITLQDLFEFVQTGVGEDGKVFGTLQPTGAVPTFIEEISIRRLPFDRAIFDTSKQHAAPTNRWGK</sequence>
<evidence type="ECO:0000259" key="2">
    <source>
        <dbReference type="PROSITE" id="PS50006"/>
    </source>
</evidence>
<dbReference type="PROSITE" id="PS50006">
    <property type="entry name" value="FHA_DOMAIN"/>
    <property type="match status" value="1"/>
</dbReference>
<keyword evidence="4" id="KW-1185">Reference proteome</keyword>
<dbReference type="Gene3D" id="3.40.50.300">
    <property type="entry name" value="P-loop containing nucleotide triphosphate hydrolases"/>
    <property type="match status" value="1"/>
</dbReference>
<dbReference type="Pfam" id="PF00498">
    <property type="entry name" value="FHA"/>
    <property type="match status" value="1"/>
</dbReference>
<evidence type="ECO:0000313" key="3">
    <source>
        <dbReference type="EMBL" id="VGO21496.1"/>
    </source>
</evidence>
<feature type="domain" description="FHA" evidence="2">
    <location>
        <begin position="26"/>
        <end position="74"/>
    </location>
</feature>
<dbReference type="SUPFAM" id="SSF52540">
    <property type="entry name" value="P-loop containing nucleoside triphosphate hydrolases"/>
    <property type="match status" value="1"/>
</dbReference>
<dbReference type="InterPro" id="IPR008984">
    <property type="entry name" value="SMAD_FHA_dom_sf"/>
</dbReference>
<dbReference type="SMART" id="SM00240">
    <property type="entry name" value="FHA"/>
    <property type="match status" value="1"/>
</dbReference>